<evidence type="ECO:0000313" key="2">
    <source>
        <dbReference type="Proteomes" id="UP000034137"/>
    </source>
</evidence>
<protein>
    <submittedName>
        <fullName evidence="1">Uncharacterized protein</fullName>
    </submittedName>
</protein>
<organism evidence="1 2">
    <name type="scientific">Candidatus Falkowbacteria bacterium GW2011_GWF2_39_8</name>
    <dbReference type="NCBI Taxonomy" id="1618642"/>
    <lineage>
        <taxon>Bacteria</taxon>
        <taxon>Candidatus Falkowiibacteriota</taxon>
    </lineage>
</organism>
<proteinExistence type="predicted"/>
<accession>A0A0G0T6N6</accession>
<evidence type="ECO:0000313" key="1">
    <source>
        <dbReference type="EMBL" id="KKR33512.1"/>
    </source>
</evidence>
<name>A0A0G0T6N6_9BACT</name>
<sequence length="180" mass="20561">MPHFWLASCKTHEQLLHLADSLRSASKKDQFLLKYNEILGQELTFLAPQSFVDEYVKSHHITIKLCRVKTCDVTLSVLENLPGESIVADYKVTNLRDENGVKNAIYIIVLHFLQLSHSNIPIWFVDPNDPVKGVMIRMLKTEGQPALVVLEALIKASFEVSYEYEEWLPYPSDEASKALM</sequence>
<dbReference type="AlphaFoldDB" id="A0A0G0T6N6"/>
<dbReference type="Proteomes" id="UP000034137">
    <property type="component" value="Unassembled WGS sequence"/>
</dbReference>
<comment type="caution">
    <text evidence="1">The sequence shown here is derived from an EMBL/GenBank/DDBJ whole genome shotgun (WGS) entry which is preliminary data.</text>
</comment>
<gene>
    <name evidence="1" type="ORF">UT64_C0007G0014</name>
</gene>
<dbReference type="EMBL" id="LBXO01000007">
    <property type="protein sequence ID" value="KKR33512.1"/>
    <property type="molecule type" value="Genomic_DNA"/>
</dbReference>
<reference evidence="1 2" key="1">
    <citation type="journal article" date="2015" name="Nature">
        <title>rRNA introns, odd ribosomes, and small enigmatic genomes across a large radiation of phyla.</title>
        <authorList>
            <person name="Brown C.T."/>
            <person name="Hug L.A."/>
            <person name="Thomas B.C."/>
            <person name="Sharon I."/>
            <person name="Castelle C.J."/>
            <person name="Singh A."/>
            <person name="Wilkins M.J."/>
            <person name="Williams K.H."/>
            <person name="Banfield J.F."/>
        </authorList>
    </citation>
    <scope>NUCLEOTIDE SEQUENCE [LARGE SCALE GENOMIC DNA]</scope>
</reference>